<dbReference type="FunCoup" id="A0A804QGB2">
    <property type="interactions" value="1"/>
</dbReference>
<dbReference type="InParanoid" id="A0A804QGB2"/>
<reference evidence="2" key="2">
    <citation type="submission" date="2019-07" db="EMBL/GenBank/DDBJ databases">
        <authorList>
            <person name="Seetharam A."/>
            <person name="Woodhouse M."/>
            <person name="Cannon E."/>
        </authorList>
    </citation>
    <scope>NUCLEOTIDE SEQUENCE [LARGE SCALE GENOMIC DNA]</scope>
    <source>
        <strain evidence="2">cv. B73</strain>
    </source>
</reference>
<evidence type="ECO:0000313" key="3">
    <source>
        <dbReference type="Proteomes" id="UP000007305"/>
    </source>
</evidence>
<proteinExistence type="predicted"/>
<evidence type="ECO:0000256" key="1">
    <source>
        <dbReference type="SAM" id="MobiDB-lite"/>
    </source>
</evidence>
<feature type="region of interest" description="Disordered" evidence="1">
    <location>
        <begin position="181"/>
        <end position="271"/>
    </location>
</feature>
<accession>A0A804QGB2</accession>
<feature type="compositionally biased region" description="Basic and acidic residues" evidence="1">
    <location>
        <begin position="199"/>
        <end position="222"/>
    </location>
</feature>
<feature type="compositionally biased region" description="Basic and acidic residues" evidence="1">
    <location>
        <begin position="341"/>
        <end position="381"/>
    </location>
</feature>
<name>A0A804QGB2_MAIZE</name>
<reference evidence="2" key="3">
    <citation type="submission" date="2021-05" db="UniProtKB">
        <authorList>
            <consortium name="EnsemblPlants"/>
        </authorList>
    </citation>
    <scope>IDENTIFICATION</scope>
    <source>
        <strain evidence="2">cv. B73</strain>
    </source>
</reference>
<keyword evidence="3" id="KW-1185">Reference proteome</keyword>
<feature type="region of interest" description="Disordered" evidence="1">
    <location>
        <begin position="341"/>
        <end position="389"/>
    </location>
</feature>
<sequence length="483" mass="53440">SPNKGTWSGRVSLLRDHGAVVERLCESLQRRVRRPALLHGLPAHGLHTRGLLPRPPPLLAVGVHQGPHSALELRGHHEVAPFPVHLERHGHAHVGHQLKRVQVLLRVQRPRRHGHAVPQALQHRVPAAVRHEAAHGGVRQDLLLRRPRRPHQALAPRPLQEPLREQLVEVRVRRVLRPGRVRGWSPQDPQEAVAAPLERGSDLRNLRRVEPPHAPETEERNGPRRLRVQPRDALVRRRAAAERQHGADRVHRRRGPAGHAPAPGDGRQGPRLELVRCVGDDPRGVHEAVAEAHEARVVGAPLVRHGARHGVRRHRRQPRQRHVPLHLVEVHGGDGLVEHGQVQHEREHGPRGRHEDVGRHPEAPRHVHQRRGEEVEHERGHGARHGGHGVTDVRRVEADVARDELLDPDGVGGGLHGGEAVEADVQPARGLAPHVRLHLGGGLGRRRAHHEQGDGEGLAAAAAEEDALTGLEHGHEVAGPPLR</sequence>
<evidence type="ECO:0000313" key="2">
    <source>
        <dbReference type="EnsemblPlants" id="Zm00001eb322220_P001"/>
    </source>
</evidence>
<dbReference type="AlphaFoldDB" id="A0A804QGB2"/>
<feature type="compositionally biased region" description="Basic and acidic residues" evidence="1">
    <location>
        <begin position="229"/>
        <end position="249"/>
    </location>
</feature>
<organism evidence="2 3">
    <name type="scientific">Zea mays</name>
    <name type="common">Maize</name>
    <dbReference type="NCBI Taxonomy" id="4577"/>
    <lineage>
        <taxon>Eukaryota</taxon>
        <taxon>Viridiplantae</taxon>
        <taxon>Streptophyta</taxon>
        <taxon>Embryophyta</taxon>
        <taxon>Tracheophyta</taxon>
        <taxon>Spermatophyta</taxon>
        <taxon>Magnoliopsida</taxon>
        <taxon>Liliopsida</taxon>
        <taxon>Poales</taxon>
        <taxon>Poaceae</taxon>
        <taxon>PACMAD clade</taxon>
        <taxon>Panicoideae</taxon>
        <taxon>Andropogonodae</taxon>
        <taxon>Andropogoneae</taxon>
        <taxon>Tripsacinae</taxon>
        <taxon>Zea</taxon>
    </lineage>
</organism>
<dbReference type="EnsemblPlants" id="Zm00001eb322220_T001">
    <property type="protein sequence ID" value="Zm00001eb322220_P001"/>
    <property type="gene ID" value="Zm00001eb322220"/>
</dbReference>
<feature type="region of interest" description="Disordered" evidence="1">
    <location>
        <begin position="443"/>
        <end position="483"/>
    </location>
</feature>
<feature type="region of interest" description="Disordered" evidence="1">
    <location>
        <begin position="138"/>
        <end position="160"/>
    </location>
</feature>
<reference evidence="3" key="1">
    <citation type="submission" date="2015-12" db="EMBL/GenBank/DDBJ databases">
        <title>Update maize B73 reference genome by single molecule sequencing technologies.</title>
        <authorList>
            <consortium name="Maize Genome Sequencing Project"/>
            <person name="Ware D."/>
        </authorList>
    </citation>
    <scope>NUCLEOTIDE SEQUENCE [LARGE SCALE GENOMIC DNA]</scope>
    <source>
        <strain evidence="3">cv. B73</strain>
    </source>
</reference>
<dbReference type="Proteomes" id="UP000007305">
    <property type="component" value="Chromosome 7"/>
</dbReference>
<dbReference type="Gramene" id="Zm00001eb322220_T001">
    <property type="protein sequence ID" value="Zm00001eb322220_P001"/>
    <property type="gene ID" value="Zm00001eb322220"/>
</dbReference>
<protein>
    <submittedName>
        <fullName evidence="2">Uncharacterized protein</fullName>
    </submittedName>
</protein>